<dbReference type="PANTHER" id="PTHR21686:SF12">
    <property type="entry name" value="DEOXYNUCLEOTIDYLTRANSFERASE TERMINAL-INTERACTING PROTEIN 2"/>
    <property type="match status" value="1"/>
</dbReference>
<protein>
    <recommendedName>
        <fullName evidence="4">Fcf2 pre-rRNA processing C-terminal domain-containing protein</fullName>
    </recommendedName>
</protein>
<dbReference type="AlphaFoldDB" id="A0A8H7DNU8"/>
<feature type="region of interest" description="Disordered" evidence="3">
    <location>
        <begin position="100"/>
        <end position="185"/>
    </location>
</feature>
<dbReference type="InterPro" id="IPR039883">
    <property type="entry name" value="Fcf2/DNTTIP2"/>
</dbReference>
<evidence type="ECO:0000313" key="6">
    <source>
        <dbReference type="Proteomes" id="UP000623687"/>
    </source>
</evidence>
<dbReference type="EMBL" id="JACETU010000008">
    <property type="protein sequence ID" value="KAF7422817.1"/>
    <property type="molecule type" value="Genomic_DNA"/>
</dbReference>
<dbReference type="GO" id="GO:0003723">
    <property type="term" value="F:RNA binding"/>
    <property type="evidence" value="ECO:0007669"/>
    <property type="project" value="TreeGrafter"/>
</dbReference>
<comment type="subcellular location">
    <subcellularLocation>
        <location evidence="1">Nucleus</location>
        <location evidence="1">Nucleolus</location>
    </subcellularLocation>
</comment>
<keyword evidence="2" id="KW-0539">Nucleus</keyword>
<feature type="compositionally biased region" description="Acidic residues" evidence="3">
    <location>
        <begin position="36"/>
        <end position="57"/>
    </location>
</feature>
<feature type="domain" description="Fcf2 pre-rRNA processing C-terminal" evidence="4">
    <location>
        <begin position="171"/>
        <end position="275"/>
    </location>
</feature>
<evidence type="ECO:0000256" key="1">
    <source>
        <dbReference type="ARBA" id="ARBA00004604"/>
    </source>
</evidence>
<dbReference type="GO" id="GO:0005730">
    <property type="term" value="C:nucleolus"/>
    <property type="evidence" value="ECO:0007669"/>
    <property type="project" value="UniProtKB-SubCell"/>
</dbReference>
<dbReference type="Proteomes" id="UP000623687">
    <property type="component" value="Unassembled WGS sequence"/>
</dbReference>
<dbReference type="PANTHER" id="PTHR21686">
    <property type="entry name" value="DEOXYNUCLEOTIDYLTRANSFERASE TERMINAL-INTERACTING PROTEIN 2"/>
    <property type="match status" value="1"/>
</dbReference>
<evidence type="ECO:0000313" key="5">
    <source>
        <dbReference type="EMBL" id="KAF7422817.1"/>
    </source>
</evidence>
<gene>
    <name evidence="5" type="ORF">PC9H_010976</name>
</gene>
<name>A0A8H7DNU8_PLEOS</name>
<dbReference type="Pfam" id="PF08698">
    <property type="entry name" value="Fcf2"/>
    <property type="match status" value="1"/>
</dbReference>
<accession>A0A8H7DNU8</accession>
<reference evidence="5" key="1">
    <citation type="submission" date="2019-07" db="EMBL/GenBank/DDBJ databases">
        <authorList>
            <person name="Palmer J.M."/>
        </authorList>
    </citation>
    <scope>NUCLEOTIDE SEQUENCE</scope>
    <source>
        <strain evidence="5">PC9</strain>
    </source>
</reference>
<dbReference type="OrthoDB" id="427886at2759"/>
<sequence>MSSPNASPRRISLIATPTSIDKGKGREIASSSDSDSASDSESDSLTSSDEEDNEVSDDFVTPSYLESLLEKSRQNARLAAKPSIPFDQEEDVLILGADKTDIPLPTLNPGPLPSPYLSLNEKGPKGPAYDPDVKRAELATSSLSAPAPPMPPPELSSSGKPLTKKERKALKKQTAGPGWFDLPAPAEADLPRLHREVEALRLRNQLDPKRFYRKDEGEGKGIKGLPKYFAIGTVLPTDTPFGTPSSDNLPKSHRKRTIVDELVDDAEAKRYAKKKFSELQVVRGARGRKTLAAKKAARRQKW</sequence>
<dbReference type="VEuPathDB" id="FungiDB:PC9H_010976"/>
<organism evidence="5 6">
    <name type="scientific">Pleurotus ostreatus</name>
    <name type="common">Oyster mushroom</name>
    <name type="synonym">White-rot fungus</name>
    <dbReference type="NCBI Taxonomy" id="5322"/>
    <lineage>
        <taxon>Eukaryota</taxon>
        <taxon>Fungi</taxon>
        <taxon>Dikarya</taxon>
        <taxon>Basidiomycota</taxon>
        <taxon>Agaricomycotina</taxon>
        <taxon>Agaricomycetes</taxon>
        <taxon>Agaricomycetidae</taxon>
        <taxon>Agaricales</taxon>
        <taxon>Pleurotineae</taxon>
        <taxon>Pleurotaceae</taxon>
        <taxon>Pleurotus</taxon>
    </lineage>
</organism>
<keyword evidence="6" id="KW-1185">Reference proteome</keyword>
<dbReference type="InterPro" id="IPR014810">
    <property type="entry name" value="Fcf2_C"/>
</dbReference>
<evidence type="ECO:0000256" key="3">
    <source>
        <dbReference type="SAM" id="MobiDB-lite"/>
    </source>
</evidence>
<feature type="region of interest" description="Disordered" evidence="3">
    <location>
        <begin position="1"/>
        <end position="61"/>
    </location>
</feature>
<dbReference type="RefSeq" id="XP_036627849.1">
    <property type="nucleotide sequence ID" value="XM_036780466.1"/>
</dbReference>
<evidence type="ECO:0000259" key="4">
    <source>
        <dbReference type="Pfam" id="PF08698"/>
    </source>
</evidence>
<evidence type="ECO:0000256" key="2">
    <source>
        <dbReference type="ARBA" id="ARBA00023242"/>
    </source>
</evidence>
<comment type="caution">
    <text evidence="5">The sequence shown here is derived from an EMBL/GenBank/DDBJ whole genome shotgun (WGS) entry which is preliminary data.</text>
</comment>
<dbReference type="GeneID" id="59380794"/>
<dbReference type="GO" id="GO:0006396">
    <property type="term" value="P:RNA processing"/>
    <property type="evidence" value="ECO:0007669"/>
    <property type="project" value="TreeGrafter"/>
</dbReference>
<proteinExistence type="predicted"/>